<evidence type="ECO:0008006" key="2">
    <source>
        <dbReference type="Google" id="ProtNLM"/>
    </source>
</evidence>
<gene>
    <name evidence="1" type="ORF">MNBD_GAMMA10-3357</name>
</gene>
<organism evidence="1">
    <name type="scientific">hydrothermal vent metagenome</name>
    <dbReference type="NCBI Taxonomy" id="652676"/>
    <lineage>
        <taxon>unclassified sequences</taxon>
        <taxon>metagenomes</taxon>
        <taxon>ecological metagenomes</taxon>
    </lineage>
</organism>
<dbReference type="AlphaFoldDB" id="A0A3B0XL97"/>
<reference evidence="1" key="1">
    <citation type="submission" date="2018-06" db="EMBL/GenBank/DDBJ databases">
        <authorList>
            <person name="Zhirakovskaya E."/>
        </authorList>
    </citation>
    <scope>NUCLEOTIDE SEQUENCE</scope>
</reference>
<sequence>MFNKNSRYLNIKTVTSRDRMGREVQAVKLRRLNATAGADFMVTDGDQLDVIARQQFTDAEKFWHIADANCELQASQLVKTTARIIKVPES</sequence>
<proteinExistence type="predicted"/>
<dbReference type="EMBL" id="UOFJ01000407">
    <property type="protein sequence ID" value="VAW69255.1"/>
    <property type="molecule type" value="Genomic_DNA"/>
</dbReference>
<name>A0A3B0XL97_9ZZZZ</name>
<accession>A0A3B0XL97</accession>
<protein>
    <recommendedName>
        <fullName evidence="2">LysM domain-containing protein</fullName>
    </recommendedName>
</protein>
<evidence type="ECO:0000313" key="1">
    <source>
        <dbReference type="EMBL" id="VAW69255.1"/>
    </source>
</evidence>